<dbReference type="GO" id="GO:0005198">
    <property type="term" value="F:structural molecule activity"/>
    <property type="evidence" value="ECO:0007669"/>
    <property type="project" value="InterPro"/>
</dbReference>
<comment type="similarity">
    <text evidence="1">Belongs to the icosahedral plant coat protein family.</text>
</comment>
<protein>
    <submittedName>
        <fullName evidence="4">Capsid protein</fullName>
    </submittedName>
</protein>
<accession>A0A1S6LVK4</accession>
<dbReference type="Pfam" id="PF00729">
    <property type="entry name" value="Viral_coat"/>
    <property type="match status" value="1"/>
</dbReference>
<dbReference type="EMBL" id="KX388506">
    <property type="protein sequence ID" value="AQU11734.1"/>
    <property type="molecule type" value="Genomic_DNA"/>
</dbReference>
<dbReference type="SUPFAM" id="SSF88633">
    <property type="entry name" value="Positive stranded ssRNA viruses"/>
    <property type="match status" value="1"/>
</dbReference>
<evidence type="ECO:0000313" key="4">
    <source>
        <dbReference type="EMBL" id="AQU11734.1"/>
    </source>
</evidence>
<name>A0A1S6LVK4_9VIRU</name>
<reference evidence="4" key="1">
    <citation type="journal article" date="2016" name="Virus Evol.">
        <title>Diversity and comparative genomics of chimeric viruses in Sphagnum-dominated peatlands.</title>
        <authorList>
            <person name="Quaiser A."/>
            <person name="Krupovic M."/>
            <person name="Dufresne A."/>
            <person name="Francez A.J."/>
            <person name="Roux S."/>
        </authorList>
    </citation>
    <scope>NUCLEOTIDE SEQUENCE</scope>
    <source>
        <strain evidence="4">CRUV-27-B</strain>
    </source>
</reference>
<dbReference type="Gene3D" id="2.60.120.20">
    <property type="match status" value="1"/>
</dbReference>
<dbReference type="GO" id="GO:0019028">
    <property type="term" value="C:viral capsid"/>
    <property type="evidence" value="ECO:0007669"/>
    <property type="project" value="UniProtKB-KW"/>
</dbReference>
<organism evidence="4">
    <name type="scientific">Cruciviridae sp</name>
    <dbReference type="NCBI Taxonomy" id="1955495"/>
    <lineage>
        <taxon>Viruses</taxon>
        <taxon>Cruciviruses</taxon>
    </lineage>
</organism>
<keyword evidence="2" id="KW-0167">Capsid protein</keyword>
<sequence length="425" mass="46073">MSNKRAGTISGSGAYKKNVRKVVVRRRKAPLYRNMQSSASKPMITGRGKYNFSNAGADVGRALGYGLDYILGRGDYEVRANSIMGGVYDPPELHNRSDKTVCMRHREYICDIFASSAFSLQSFEINPGLVTSFPWLSQVAEAFEEYRFTGVVFEYKTLSADYTVASSAALGYVIMATQYNVLNPDFPDKITMENYEYANSGKPSSTFIHPVECKRSLNPVSELFVRTGGVTTGDLRLYDHGNFQIATGGNTGDGVLGELWCTFEIEFYKPKLSGAIGSQLLSDKWHIDAAAPTIPFGTTQSLVPGSNLGTQILFGNTILFPFEIQDGKYLIYYSVNGGAIAGSALPPVPPTTNAFCSFDPILSDGGGGWTQPYQALTDTMTSVYVMGIVVITGASAQVIFPNTGVYPLTNNGDLIITQINGNIAS</sequence>
<evidence type="ECO:0000256" key="2">
    <source>
        <dbReference type="ARBA" id="ARBA00022561"/>
    </source>
</evidence>
<evidence type="ECO:0000256" key="1">
    <source>
        <dbReference type="ARBA" id="ARBA00007446"/>
    </source>
</evidence>
<dbReference type="InterPro" id="IPR029053">
    <property type="entry name" value="Viral_coat"/>
</dbReference>
<feature type="domain" description="Icosahedral viral capsid protein S" evidence="3">
    <location>
        <begin position="88"/>
        <end position="270"/>
    </location>
</feature>
<evidence type="ECO:0000259" key="3">
    <source>
        <dbReference type="Pfam" id="PF00729"/>
    </source>
</evidence>
<proteinExistence type="inferred from homology"/>
<dbReference type="InterPro" id="IPR000937">
    <property type="entry name" value="Capsid_prot_S-dom_vir"/>
</dbReference>
<keyword evidence="2" id="KW-0946">Virion</keyword>